<proteinExistence type="predicted"/>
<name>A0A8J7TLF0_9BACT</name>
<dbReference type="EMBL" id="JAFLCK010000015">
    <property type="protein sequence ID" value="MBN8660985.1"/>
    <property type="molecule type" value="Genomic_DNA"/>
</dbReference>
<sequence length="134" mass="14937">MTPENESNLDNENSKEKNKKKMNLSAVLKGRNANTDKVGAGTAPKFKVRFSIKLSVFVLATLALSWFFEGFRQVSEAPTAGGLALLFGGTTLTIILVGVYGFFIYAEERAKGSPIRNIPLFDRWYRHFTEKGDK</sequence>
<evidence type="ECO:0000313" key="4">
    <source>
        <dbReference type="Proteomes" id="UP000664277"/>
    </source>
</evidence>
<gene>
    <name evidence="3" type="ORF">J0M35_11505</name>
</gene>
<reference evidence="3" key="1">
    <citation type="submission" date="2021-02" db="EMBL/GenBank/DDBJ databases">
        <title>Genome-Resolved Metagenomics of a Microbial Community Performing Photosynthetic Biological Nutrient Removal.</title>
        <authorList>
            <person name="Mcdaniel E.A."/>
        </authorList>
    </citation>
    <scope>NUCLEOTIDE SEQUENCE</scope>
    <source>
        <strain evidence="3">UWPOB_OBS1</strain>
    </source>
</reference>
<accession>A0A8J7TLF0</accession>
<protein>
    <submittedName>
        <fullName evidence="3">Uncharacterized protein</fullName>
    </submittedName>
</protein>
<comment type="caution">
    <text evidence="3">The sequence shown here is derived from an EMBL/GenBank/DDBJ whole genome shotgun (WGS) entry which is preliminary data.</text>
</comment>
<evidence type="ECO:0000313" key="3">
    <source>
        <dbReference type="EMBL" id="MBN8660985.1"/>
    </source>
</evidence>
<dbReference type="AlphaFoldDB" id="A0A8J7TLF0"/>
<organism evidence="3 4">
    <name type="scientific">Candidatus Obscuribacter phosphatis</name>
    <dbReference type="NCBI Taxonomy" id="1906157"/>
    <lineage>
        <taxon>Bacteria</taxon>
        <taxon>Bacillati</taxon>
        <taxon>Candidatus Melainabacteria</taxon>
        <taxon>Candidatus Obscuribacterales</taxon>
        <taxon>Candidatus Obscuribacteraceae</taxon>
        <taxon>Candidatus Obscuribacter</taxon>
    </lineage>
</organism>
<evidence type="ECO:0000256" key="1">
    <source>
        <dbReference type="SAM" id="MobiDB-lite"/>
    </source>
</evidence>
<keyword evidence="2" id="KW-0812">Transmembrane</keyword>
<dbReference type="Proteomes" id="UP000664277">
    <property type="component" value="Unassembled WGS sequence"/>
</dbReference>
<feature type="transmembrane region" description="Helical" evidence="2">
    <location>
        <begin position="50"/>
        <end position="68"/>
    </location>
</feature>
<feature type="compositionally biased region" description="Low complexity" evidence="1">
    <location>
        <begin position="1"/>
        <end position="11"/>
    </location>
</feature>
<feature type="region of interest" description="Disordered" evidence="1">
    <location>
        <begin position="1"/>
        <end position="21"/>
    </location>
</feature>
<feature type="transmembrane region" description="Helical" evidence="2">
    <location>
        <begin position="80"/>
        <end position="106"/>
    </location>
</feature>
<evidence type="ECO:0000256" key="2">
    <source>
        <dbReference type="SAM" id="Phobius"/>
    </source>
</evidence>
<keyword evidence="2" id="KW-1133">Transmembrane helix</keyword>
<keyword evidence="2" id="KW-0472">Membrane</keyword>